<feature type="region of interest" description="Disordered" evidence="1">
    <location>
        <begin position="61"/>
        <end position="80"/>
    </location>
</feature>
<gene>
    <name evidence="2" type="ORF">MRATA1EN1_LOCUS28306</name>
</gene>
<organism evidence="2 3">
    <name type="scientific">Rangifer tarandus platyrhynchus</name>
    <name type="common">Svalbard reindeer</name>
    <dbReference type="NCBI Taxonomy" id="3082113"/>
    <lineage>
        <taxon>Eukaryota</taxon>
        <taxon>Metazoa</taxon>
        <taxon>Chordata</taxon>
        <taxon>Craniata</taxon>
        <taxon>Vertebrata</taxon>
        <taxon>Euteleostomi</taxon>
        <taxon>Mammalia</taxon>
        <taxon>Eutheria</taxon>
        <taxon>Laurasiatheria</taxon>
        <taxon>Artiodactyla</taxon>
        <taxon>Ruminantia</taxon>
        <taxon>Pecora</taxon>
        <taxon>Cervidae</taxon>
        <taxon>Odocoileinae</taxon>
        <taxon>Rangifer</taxon>
    </lineage>
</organism>
<protein>
    <submittedName>
        <fullName evidence="2">Uncharacterized protein</fullName>
    </submittedName>
</protein>
<feature type="region of interest" description="Disordered" evidence="1">
    <location>
        <begin position="1"/>
        <end position="56"/>
    </location>
</feature>
<evidence type="ECO:0000313" key="3">
    <source>
        <dbReference type="Proteomes" id="UP001176941"/>
    </source>
</evidence>
<sequence length="116" mass="11462">MGGWASPPSPRSGGGGGARSLGEAPPAAGPHPRPLRAAPETPLQTRGTGCGKAAATASERITYPSLLRGTGRGGAGRAASRESFASVLLHPVVVAGRALGPSALLGNNVIPHTLRT</sequence>
<keyword evidence="3" id="KW-1185">Reference proteome</keyword>
<evidence type="ECO:0000256" key="1">
    <source>
        <dbReference type="SAM" id="MobiDB-lite"/>
    </source>
</evidence>
<proteinExistence type="predicted"/>
<reference evidence="2" key="1">
    <citation type="submission" date="2023-04" db="EMBL/GenBank/DDBJ databases">
        <authorList>
            <consortium name="ELIXIR-Norway"/>
        </authorList>
    </citation>
    <scope>NUCLEOTIDE SEQUENCE [LARGE SCALE GENOMIC DNA]</scope>
</reference>
<accession>A0ABN9A045</accession>
<evidence type="ECO:0000313" key="2">
    <source>
        <dbReference type="EMBL" id="CAI9179344.1"/>
    </source>
</evidence>
<dbReference type="EMBL" id="OX459945">
    <property type="protein sequence ID" value="CAI9179344.1"/>
    <property type="molecule type" value="Genomic_DNA"/>
</dbReference>
<dbReference type="Proteomes" id="UP001176941">
    <property type="component" value="Chromosome 9"/>
</dbReference>
<name>A0ABN9A045_RANTA</name>